<dbReference type="EMBL" id="LXPE01000005">
    <property type="protein sequence ID" value="OBA28070.1"/>
    <property type="molecule type" value="Genomic_DNA"/>
</dbReference>
<dbReference type="InterPro" id="IPR027353">
    <property type="entry name" value="NET_dom"/>
</dbReference>
<keyword evidence="5" id="KW-0648">Protein biosynthesis</keyword>
<name>A0A1B7TH55_9ASCO</name>
<proteinExistence type="predicted"/>
<comment type="subcellular location">
    <subcellularLocation>
        <location evidence="2">Nucleus</location>
    </subcellularLocation>
</comment>
<gene>
    <name evidence="5" type="ORF">HANVADRAFT_22280</name>
</gene>
<evidence type="ECO:0000256" key="3">
    <source>
        <dbReference type="SAM" id="MobiDB-lite"/>
    </source>
</evidence>
<dbReference type="PANTHER" id="PTHR23195">
    <property type="entry name" value="YEATS DOMAIN"/>
    <property type="match status" value="1"/>
</dbReference>
<evidence type="ECO:0000256" key="2">
    <source>
        <dbReference type="PROSITE-ProRule" id="PRU00376"/>
    </source>
</evidence>
<feature type="domain" description="YEATS" evidence="4">
    <location>
        <begin position="1"/>
        <end position="134"/>
    </location>
</feature>
<comment type="caution">
    <text evidence="5">The sequence shown here is derived from an EMBL/GenBank/DDBJ whole genome shotgun (WGS) entry which is preliminary data.</text>
</comment>
<dbReference type="PIRSF" id="PIRSF016551">
    <property type="entry name" value="SAS5/TFIID_14"/>
    <property type="match status" value="1"/>
</dbReference>
<dbReference type="Proteomes" id="UP000092321">
    <property type="component" value="Unassembled WGS sequence"/>
</dbReference>
<dbReference type="InterPro" id="IPR005033">
    <property type="entry name" value="YEATS"/>
</dbReference>
<dbReference type="CDD" id="cd16905">
    <property type="entry name" value="YEATS_Taf14_like"/>
    <property type="match status" value="1"/>
</dbReference>
<dbReference type="AlphaFoldDB" id="A0A1B7TH55"/>
<dbReference type="InterPro" id="IPR055129">
    <property type="entry name" value="YEATS_dom"/>
</dbReference>
<dbReference type="GO" id="GO:0006355">
    <property type="term" value="P:regulation of DNA-templated transcription"/>
    <property type="evidence" value="ECO:0007669"/>
    <property type="project" value="InterPro"/>
</dbReference>
<keyword evidence="5" id="KW-0396">Initiation factor</keyword>
<dbReference type="InterPro" id="IPR016665">
    <property type="entry name" value="Sas5/TAF14"/>
</dbReference>
<dbReference type="Pfam" id="PF17035">
    <property type="entry name" value="BET"/>
    <property type="match status" value="1"/>
</dbReference>
<evidence type="ECO:0000259" key="4">
    <source>
        <dbReference type="PROSITE" id="PS51037"/>
    </source>
</evidence>
<accession>A0A1B7TH55</accession>
<evidence type="ECO:0000313" key="6">
    <source>
        <dbReference type="Proteomes" id="UP000092321"/>
    </source>
</evidence>
<evidence type="ECO:0000256" key="1">
    <source>
        <dbReference type="ARBA" id="ARBA00023242"/>
    </source>
</evidence>
<dbReference type="GO" id="GO:0000785">
    <property type="term" value="C:chromatin"/>
    <property type="evidence" value="ECO:0007669"/>
    <property type="project" value="UniProtKB-ARBA"/>
</dbReference>
<reference evidence="6" key="1">
    <citation type="journal article" date="2016" name="Proc. Natl. Acad. Sci. U.S.A.">
        <title>Comparative genomics of biotechnologically important yeasts.</title>
        <authorList>
            <person name="Riley R."/>
            <person name="Haridas S."/>
            <person name="Wolfe K.H."/>
            <person name="Lopes M.R."/>
            <person name="Hittinger C.T."/>
            <person name="Goeker M."/>
            <person name="Salamov A.A."/>
            <person name="Wisecaver J.H."/>
            <person name="Long T.M."/>
            <person name="Calvey C.H."/>
            <person name="Aerts A.L."/>
            <person name="Barry K.W."/>
            <person name="Choi C."/>
            <person name="Clum A."/>
            <person name="Coughlan A.Y."/>
            <person name="Deshpande S."/>
            <person name="Douglass A.P."/>
            <person name="Hanson S.J."/>
            <person name="Klenk H.-P."/>
            <person name="LaButti K.M."/>
            <person name="Lapidus A."/>
            <person name="Lindquist E.A."/>
            <person name="Lipzen A.M."/>
            <person name="Meier-Kolthoff J.P."/>
            <person name="Ohm R.A."/>
            <person name="Otillar R.P."/>
            <person name="Pangilinan J.L."/>
            <person name="Peng Y."/>
            <person name="Rokas A."/>
            <person name="Rosa C.A."/>
            <person name="Scheuner C."/>
            <person name="Sibirny A.A."/>
            <person name="Slot J.C."/>
            <person name="Stielow J.B."/>
            <person name="Sun H."/>
            <person name="Kurtzman C.P."/>
            <person name="Blackwell M."/>
            <person name="Grigoriev I.V."/>
            <person name="Jeffries T.W."/>
        </authorList>
    </citation>
    <scope>NUCLEOTIDE SEQUENCE [LARGE SCALE GENOMIC DNA]</scope>
    <source>
        <strain evidence="6">NRRL Y-1626</strain>
    </source>
</reference>
<organism evidence="5 6">
    <name type="scientific">Hanseniaspora valbyensis NRRL Y-1626</name>
    <dbReference type="NCBI Taxonomy" id="766949"/>
    <lineage>
        <taxon>Eukaryota</taxon>
        <taxon>Fungi</taxon>
        <taxon>Dikarya</taxon>
        <taxon>Ascomycota</taxon>
        <taxon>Saccharomycotina</taxon>
        <taxon>Saccharomycetes</taxon>
        <taxon>Saccharomycodales</taxon>
        <taxon>Saccharomycodaceae</taxon>
        <taxon>Hanseniaspora</taxon>
    </lineage>
</organism>
<dbReference type="GO" id="GO:0003743">
    <property type="term" value="F:translation initiation factor activity"/>
    <property type="evidence" value="ECO:0007669"/>
    <property type="project" value="UniProtKB-KW"/>
</dbReference>
<evidence type="ECO:0000313" key="5">
    <source>
        <dbReference type="EMBL" id="OBA28070.1"/>
    </source>
</evidence>
<dbReference type="Gene3D" id="2.60.40.1970">
    <property type="entry name" value="YEATS domain"/>
    <property type="match status" value="1"/>
</dbReference>
<protein>
    <submittedName>
        <fullName evidence="5">SAS complex, SAS5 subunit/transcription initiation factor IID, subunit 14</fullName>
    </submittedName>
</protein>
<keyword evidence="1 2" id="KW-0539">Nucleus</keyword>
<dbReference type="PROSITE" id="PS51037">
    <property type="entry name" value="YEATS"/>
    <property type="match status" value="1"/>
</dbReference>
<feature type="region of interest" description="Disordered" evidence="3">
    <location>
        <begin position="172"/>
        <end position="194"/>
    </location>
</feature>
<keyword evidence="6" id="KW-1185">Reference proteome</keyword>
<dbReference type="Pfam" id="PF03366">
    <property type="entry name" value="YEATS"/>
    <property type="match status" value="1"/>
</dbReference>
<dbReference type="OrthoDB" id="1741717at2759"/>
<sequence length="274" mass="30699">MAETTKRVVRIKTKQSIIEEEPLVEGFPVHRWSIEVVLLDAEGNEMPANILDRVVYHLHPTFVNPNRTFKKQPFKIEEKGWGGFEMSISLFLAEKGGERKVKHDLHFMEFEYNVEHTITVPLTKPKLNLLLQESGPIPASAITPSTNTEVEPQAASATPLDNINDADIAATPIKRGRNQSEESTQAPKAKKQKTTVQFAKKGSVDLEKLAQGLTKLNEEQIIAIVQMITDNSTPEMNVKNNAEDGEFIFDMFSLPEGLLKSMSEYVQTHTVSSE</sequence>
<dbReference type="InterPro" id="IPR038704">
    <property type="entry name" value="YEAST_sf"/>
</dbReference>
<dbReference type="GO" id="GO:0005634">
    <property type="term" value="C:nucleus"/>
    <property type="evidence" value="ECO:0007669"/>
    <property type="project" value="UniProtKB-SubCell"/>
</dbReference>